<proteinExistence type="predicted"/>
<comment type="caution">
    <text evidence="4">The sequence shown here is derived from an EMBL/GenBank/DDBJ whole genome shotgun (WGS) entry which is preliminary data.</text>
</comment>
<dbReference type="PANTHER" id="PTHR23028">
    <property type="entry name" value="ACETYLTRANSFERASE"/>
    <property type="match status" value="1"/>
</dbReference>
<evidence type="ECO:0000256" key="1">
    <source>
        <dbReference type="SAM" id="MobiDB-lite"/>
    </source>
</evidence>
<dbReference type="Proteomes" id="UP001392437">
    <property type="component" value="Unassembled WGS sequence"/>
</dbReference>
<dbReference type="InterPro" id="IPR002656">
    <property type="entry name" value="Acyl_transf_3_dom"/>
</dbReference>
<gene>
    <name evidence="4" type="ORF">PG999_009066</name>
</gene>
<keyword evidence="2" id="KW-0472">Membrane</keyword>
<feature type="transmembrane region" description="Helical" evidence="2">
    <location>
        <begin position="500"/>
        <end position="519"/>
    </location>
</feature>
<feature type="region of interest" description="Disordered" evidence="1">
    <location>
        <begin position="1"/>
        <end position="28"/>
    </location>
</feature>
<feature type="transmembrane region" description="Helical" evidence="2">
    <location>
        <begin position="467"/>
        <end position="488"/>
    </location>
</feature>
<protein>
    <recommendedName>
        <fullName evidence="3">Acyltransferase 3 domain-containing protein</fullName>
    </recommendedName>
</protein>
<keyword evidence="2" id="KW-0812">Transmembrane</keyword>
<dbReference type="PANTHER" id="PTHR23028:SF134">
    <property type="entry name" value="PUTATIVE (AFU_ORTHOLOGUE AFUA_4G08520)-RELATED"/>
    <property type="match status" value="1"/>
</dbReference>
<dbReference type="Pfam" id="PF01757">
    <property type="entry name" value="Acyl_transf_3"/>
    <property type="match status" value="1"/>
</dbReference>
<keyword evidence="5" id="KW-1185">Reference proteome</keyword>
<evidence type="ECO:0000313" key="5">
    <source>
        <dbReference type="Proteomes" id="UP001392437"/>
    </source>
</evidence>
<reference evidence="4 5" key="1">
    <citation type="submission" date="2023-01" db="EMBL/GenBank/DDBJ databases">
        <title>Analysis of 21 Apiospora genomes using comparative genomics revels a genus with tremendous synthesis potential of carbohydrate active enzymes and secondary metabolites.</title>
        <authorList>
            <person name="Sorensen T."/>
        </authorList>
    </citation>
    <scope>NUCLEOTIDE SEQUENCE [LARGE SCALE GENOMIC DNA]</scope>
    <source>
        <strain evidence="4 5">CBS 117206</strain>
    </source>
</reference>
<feature type="transmembrane region" description="Helical" evidence="2">
    <location>
        <begin position="200"/>
        <end position="219"/>
    </location>
</feature>
<dbReference type="InterPro" id="IPR050879">
    <property type="entry name" value="Acyltransferase_3"/>
</dbReference>
<evidence type="ECO:0000259" key="3">
    <source>
        <dbReference type="Pfam" id="PF01757"/>
    </source>
</evidence>
<sequence>MAYSDVASHQSDGYHLRTTNSSSSDDDYSKEADSALLEVGLRGCGAGSSKNPRQWPWRSWLRRALRKLSPSFLHPWIRRKQHGGWELHPNPKPNPLSSTAWLDGLRGYAAFFVVWHHISLLYFPWSLHGGYEGRETDRLLQLPIVRLAISGAPHVFVFFVISGYALSHKTLRLLQEGGADKREEAYAALASSAFRRHPRLFVPPVVLCLPVPLLAYAGWLGGQMPGAAAKAIDPTPLASLSEQFVDYARAALELADPLAHRDGWTWVYNTSLWTLPHEFRGSLLVYGALLALSRCSSIVRLLLTASMAVWALYHVHWPQFLFLSGMLLADSRLHSSHHTQGEEDPGSSSTLDGEWKSAAVSKHTNGWKSTVTCKWSNRFLQATIQVMSYLFILYVLGTPPWHLGGDKTPGYIWLAQHVPSPYIDAKLADYFWPSIAAVALVFVLDRSPLLQRLFMTPFARYLGRISYSLYLVHIPILQGLGLWAGQFFVGLMGPETDSGYVAGVAAAVVVVWALVVWAADLGWRFVDAPAVRFAGWAHRMVTMR</sequence>
<keyword evidence="2" id="KW-1133">Transmembrane helix</keyword>
<name>A0AAW0QI74_9PEZI</name>
<feature type="transmembrane region" description="Helical" evidence="2">
    <location>
        <begin position="107"/>
        <end position="125"/>
    </location>
</feature>
<feature type="domain" description="Acyltransferase 3" evidence="3">
    <location>
        <begin position="100"/>
        <end position="515"/>
    </location>
</feature>
<evidence type="ECO:0000313" key="4">
    <source>
        <dbReference type="EMBL" id="KAK8105707.1"/>
    </source>
</evidence>
<dbReference type="AlphaFoldDB" id="A0AAW0QI74"/>
<feature type="transmembrane region" description="Helical" evidence="2">
    <location>
        <begin position="379"/>
        <end position="397"/>
    </location>
</feature>
<evidence type="ECO:0000256" key="2">
    <source>
        <dbReference type="SAM" id="Phobius"/>
    </source>
</evidence>
<dbReference type="EMBL" id="JAQQWP010000008">
    <property type="protein sequence ID" value="KAK8105707.1"/>
    <property type="molecule type" value="Genomic_DNA"/>
</dbReference>
<organism evidence="4 5">
    <name type="scientific">Apiospora kogelbergensis</name>
    <dbReference type="NCBI Taxonomy" id="1337665"/>
    <lineage>
        <taxon>Eukaryota</taxon>
        <taxon>Fungi</taxon>
        <taxon>Dikarya</taxon>
        <taxon>Ascomycota</taxon>
        <taxon>Pezizomycotina</taxon>
        <taxon>Sordariomycetes</taxon>
        <taxon>Xylariomycetidae</taxon>
        <taxon>Amphisphaeriales</taxon>
        <taxon>Apiosporaceae</taxon>
        <taxon>Apiospora</taxon>
    </lineage>
</organism>
<feature type="transmembrane region" description="Helical" evidence="2">
    <location>
        <begin position="145"/>
        <end position="166"/>
    </location>
</feature>
<accession>A0AAW0QI74</accession>
<feature type="transmembrane region" description="Helical" evidence="2">
    <location>
        <begin position="430"/>
        <end position="446"/>
    </location>
</feature>
<feature type="transmembrane region" description="Helical" evidence="2">
    <location>
        <begin position="283"/>
        <end position="303"/>
    </location>
</feature>
<dbReference type="GO" id="GO:0016747">
    <property type="term" value="F:acyltransferase activity, transferring groups other than amino-acyl groups"/>
    <property type="evidence" value="ECO:0007669"/>
    <property type="project" value="InterPro"/>
</dbReference>